<dbReference type="EC" id="2.1.1.225" evidence="1"/>
<dbReference type="OrthoDB" id="258806at2759"/>
<keyword evidence="1" id="KW-0819">tRNA processing</keyword>
<dbReference type="Proteomes" id="UP000054408">
    <property type="component" value="Unassembled WGS sequence"/>
</dbReference>
<dbReference type="GeneID" id="25563701"/>
<keyword evidence="1" id="KW-0863">Zinc-finger</keyword>
<dbReference type="GO" id="GO:0008270">
    <property type="term" value="F:zinc ion binding"/>
    <property type="evidence" value="ECO:0007669"/>
    <property type="project" value="UniProtKB-KW"/>
</dbReference>
<protein>
    <recommendedName>
        <fullName evidence="1">tRNA:m(4)X modification enzyme TRM13</fullName>
        <ecNumber evidence="1">2.1.1.225</ecNumber>
    </recommendedName>
</protein>
<feature type="domain" description="Methyltransferase TRM13" evidence="2">
    <location>
        <begin position="82"/>
        <end position="363"/>
    </location>
</feature>
<keyword evidence="1" id="KW-0862">Zinc</keyword>
<comment type="similarity">
    <text evidence="1">Belongs to the methyltransferase TRM13 family.</text>
</comment>
<dbReference type="AlphaFoldDB" id="A0A0L0D6C9"/>
<dbReference type="GO" id="GO:0106050">
    <property type="term" value="F:tRNA 2'-O-methyltransferase activity"/>
    <property type="evidence" value="ECO:0007669"/>
    <property type="project" value="UniProtKB-UniRule"/>
</dbReference>
<keyword evidence="1" id="KW-0479">Metal-binding</keyword>
<organism evidence="3 4">
    <name type="scientific">Thecamonas trahens ATCC 50062</name>
    <dbReference type="NCBI Taxonomy" id="461836"/>
    <lineage>
        <taxon>Eukaryota</taxon>
        <taxon>Apusozoa</taxon>
        <taxon>Apusomonadida</taxon>
        <taxon>Apusomonadidae</taxon>
        <taxon>Thecamonas</taxon>
    </lineage>
</organism>
<evidence type="ECO:0000259" key="2">
    <source>
        <dbReference type="Pfam" id="PF05206"/>
    </source>
</evidence>
<gene>
    <name evidence="3" type="ORF">AMSG_04142</name>
</gene>
<keyword evidence="1" id="KW-0808">Transferase</keyword>
<comment type="catalytic activity">
    <reaction evidence="1">
        <text>cytidine(4) in tRNA(Gly)(GCC) + S-adenosyl-L-methionine = 2'-O-methylcytidine(4) in tRNA(Gly)(GCC) + S-adenosyl-L-homocysteine + H(+)</text>
        <dbReference type="Rhea" id="RHEA:43192"/>
        <dbReference type="Rhea" id="RHEA-COMP:10399"/>
        <dbReference type="Rhea" id="RHEA-COMP:10400"/>
        <dbReference type="ChEBI" id="CHEBI:15378"/>
        <dbReference type="ChEBI" id="CHEBI:57856"/>
        <dbReference type="ChEBI" id="CHEBI:59789"/>
        <dbReference type="ChEBI" id="CHEBI:74495"/>
        <dbReference type="ChEBI" id="CHEBI:82748"/>
        <dbReference type="EC" id="2.1.1.225"/>
    </reaction>
</comment>
<evidence type="ECO:0000256" key="1">
    <source>
        <dbReference type="RuleBase" id="RU367103"/>
    </source>
</evidence>
<comment type="catalytic activity">
    <reaction evidence="1">
        <text>cytidine(4) in tRNA(Pro) + S-adenosyl-L-methionine = 2'-O-methylcytidine(4) in tRNA(Pro) + S-adenosyl-L-homocysteine + H(+)</text>
        <dbReference type="Rhea" id="RHEA:32767"/>
        <dbReference type="Rhea" id="RHEA-COMP:10397"/>
        <dbReference type="Rhea" id="RHEA-COMP:10398"/>
        <dbReference type="ChEBI" id="CHEBI:15378"/>
        <dbReference type="ChEBI" id="CHEBI:57856"/>
        <dbReference type="ChEBI" id="CHEBI:59789"/>
        <dbReference type="ChEBI" id="CHEBI:74495"/>
        <dbReference type="ChEBI" id="CHEBI:82748"/>
        <dbReference type="EC" id="2.1.1.225"/>
    </reaction>
</comment>
<keyword evidence="1" id="KW-0489">Methyltransferase</keyword>
<dbReference type="eggNOG" id="KOG2811">
    <property type="taxonomic scope" value="Eukaryota"/>
</dbReference>
<keyword evidence="4" id="KW-1185">Reference proteome</keyword>
<dbReference type="PANTHER" id="PTHR12998">
    <property type="entry name" value="TRNA:M(4)X MODIFICATION ENZYME TRM13 HOMOLOG"/>
    <property type="match status" value="1"/>
</dbReference>
<proteinExistence type="inferred from homology"/>
<evidence type="ECO:0000313" key="4">
    <source>
        <dbReference type="Proteomes" id="UP000054408"/>
    </source>
</evidence>
<comment type="function">
    <text evidence="1">tRNA methylase which 2'-O-methylates cytidine(4) in tRNA(Pro) and tRNA(Gly)(GCC), and adenosine(4) in tRNA(His).</text>
</comment>
<accession>A0A0L0D6C9</accession>
<dbReference type="PANTHER" id="PTHR12998:SF0">
    <property type="entry name" value="TRNA:M(4)X MODIFICATION ENZYME TRM13 HOMOLOG"/>
    <property type="match status" value="1"/>
</dbReference>
<comment type="catalytic activity">
    <reaction evidence="1">
        <text>adenosine(4) in tRNA(His) + S-adenosyl-L-methionine = 2'-O-methyladenosine(4) in tRNA(His) + S-adenosyl-L-homocysteine + H(+)</text>
        <dbReference type="Rhea" id="RHEA:43196"/>
        <dbReference type="Rhea" id="RHEA-COMP:10401"/>
        <dbReference type="Rhea" id="RHEA-COMP:10402"/>
        <dbReference type="ChEBI" id="CHEBI:15378"/>
        <dbReference type="ChEBI" id="CHEBI:57856"/>
        <dbReference type="ChEBI" id="CHEBI:59789"/>
        <dbReference type="ChEBI" id="CHEBI:74411"/>
        <dbReference type="ChEBI" id="CHEBI:74477"/>
        <dbReference type="EC" id="2.1.1.225"/>
    </reaction>
</comment>
<dbReference type="GO" id="GO:0030488">
    <property type="term" value="P:tRNA methylation"/>
    <property type="evidence" value="ECO:0007669"/>
    <property type="project" value="InterPro"/>
</dbReference>
<dbReference type="STRING" id="461836.A0A0L0D6C9"/>
<dbReference type="Pfam" id="PF05206">
    <property type="entry name" value="TRM13"/>
    <property type="match status" value="1"/>
</dbReference>
<dbReference type="RefSeq" id="XP_013758930.1">
    <property type="nucleotide sequence ID" value="XM_013903476.1"/>
</dbReference>
<name>A0A0L0D6C9_THETB</name>
<reference evidence="3 4" key="1">
    <citation type="submission" date="2010-05" db="EMBL/GenBank/DDBJ databases">
        <title>The Genome Sequence of Thecamonas trahens ATCC 50062.</title>
        <authorList>
            <consortium name="The Broad Institute Genome Sequencing Platform"/>
            <person name="Russ C."/>
            <person name="Cuomo C."/>
            <person name="Shea T."/>
            <person name="Young S.K."/>
            <person name="Zeng Q."/>
            <person name="Koehrsen M."/>
            <person name="Haas B."/>
            <person name="Borodovsky M."/>
            <person name="Guigo R."/>
            <person name="Alvarado L."/>
            <person name="Berlin A."/>
            <person name="Bochicchio J."/>
            <person name="Borenstein D."/>
            <person name="Chapman S."/>
            <person name="Chen Z."/>
            <person name="Freedman E."/>
            <person name="Gellesch M."/>
            <person name="Goldberg J."/>
            <person name="Griggs A."/>
            <person name="Gujja S."/>
            <person name="Heilman E."/>
            <person name="Heiman D."/>
            <person name="Hepburn T."/>
            <person name="Howarth C."/>
            <person name="Jen D."/>
            <person name="Larson L."/>
            <person name="Mehta T."/>
            <person name="Park D."/>
            <person name="Pearson M."/>
            <person name="Roberts A."/>
            <person name="Saif S."/>
            <person name="Shenoy N."/>
            <person name="Sisk P."/>
            <person name="Stolte C."/>
            <person name="Sykes S."/>
            <person name="Thomson T."/>
            <person name="Walk T."/>
            <person name="White J."/>
            <person name="Yandava C."/>
            <person name="Burger G."/>
            <person name="Gray M.W."/>
            <person name="Holland P.W.H."/>
            <person name="King N."/>
            <person name="Lang F.B.F."/>
            <person name="Roger A.J."/>
            <person name="Ruiz-Trillo I."/>
            <person name="Lander E."/>
            <person name="Nusbaum C."/>
        </authorList>
    </citation>
    <scope>NUCLEOTIDE SEQUENCE [LARGE SCALE GENOMIC DNA]</scope>
    <source>
        <strain evidence="3 4">ATCC 50062</strain>
    </source>
</reference>
<dbReference type="InterPro" id="IPR007871">
    <property type="entry name" value="Methyltransferase_TRM13"/>
</dbReference>
<sequence length="370" mass="40112">MEAHPAYVADVNLPGLPAPDDGLPDLMAAPPDMIVAFLDALDSVMVAELDAGRASLIYDEPETLPSLVDDDITGAQVKHVRQVAAIVGHVARDGMLDTDHLYVEPGAGKGSLVDGLGRALGVFSRSVFSKVSAGGAGPSTTSSDVGDEHADRPPLFVLLEREKRRWVAERGMRRSLALRVRIDIKDADLAALPDVDPTAPRVMVAKHLCGGATDLALYMATRTETLRDSFEAVYIAQCCYGKVSADTFVGMPFLAQRGLARYFSWIRRCSEWAISIEGASLDAPSLADWLASNARTSWRARCSVADDHLTVDDLPASLRVAIGYKARTLIELARAWYLESQGFITRRVEYVPLCVTPQNVLLVGLRPRPT</sequence>
<dbReference type="EMBL" id="GL349449">
    <property type="protein sequence ID" value="KNC47909.1"/>
    <property type="molecule type" value="Genomic_DNA"/>
</dbReference>
<evidence type="ECO:0000313" key="3">
    <source>
        <dbReference type="EMBL" id="KNC47909.1"/>
    </source>
</evidence>
<keyword evidence="1" id="KW-0949">S-adenosyl-L-methionine</keyword>
<dbReference type="InterPro" id="IPR039044">
    <property type="entry name" value="Trm13"/>
</dbReference>